<dbReference type="GO" id="GO:0012505">
    <property type="term" value="C:endomembrane system"/>
    <property type="evidence" value="ECO:0007669"/>
    <property type="project" value="UniProtKB-SubCell"/>
</dbReference>
<evidence type="ECO:0000256" key="2">
    <source>
        <dbReference type="ARBA" id="ARBA00008335"/>
    </source>
</evidence>
<organism evidence="9 10">
    <name type="scientific">Fermentimonas caenicola</name>
    <dbReference type="NCBI Taxonomy" id="1562970"/>
    <lineage>
        <taxon>Bacteria</taxon>
        <taxon>Pseudomonadati</taxon>
        <taxon>Bacteroidota</taxon>
        <taxon>Bacteroidia</taxon>
        <taxon>Bacteroidales</taxon>
        <taxon>Dysgonomonadaceae</taxon>
        <taxon>Fermentimonas</taxon>
    </lineage>
</organism>
<dbReference type="PATRIC" id="fig|1562970.3.peg.1425"/>
<dbReference type="GO" id="GO:0022857">
    <property type="term" value="F:transmembrane transporter activity"/>
    <property type="evidence" value="ECO:0007669"/>
    <property type="project" value="InterPro"/>
</dbReference>
<evidence type="ECO:0000256" key="1">
    <source>
        <dbReference type="ARBA" id="ARBA00004127"/>
    </source>
</evidence>
<dbReference type="STRING" id="1562970.ING2E5B_1439"/>
<dbReference type="InterPro" id="IPR011701">
    <property type="entry name" value="MFS"/>
</dbReference>
<keyword evidence="4 7" id="KW-0812">Transmembrane</keyword>
<evidence type="ECO:0000313" key="10">
    <source>
        <dbReference type="Proteomes" id="UP000032417"/>
    </source>
</evidence>
<comment type="subcellular location">
    <subcellularLocation>
        <location evidence="1">Endomembrane system</location>
        <topology evidence="1">Multi-pass membrane protein</topology>
    </subcellularLocation>
</comment>
<feature type="transmembrane region" description="Helical" evidence="7">
    <location>
        <begin position="359"/>
        <end position="376"/>
    </location>
</feature>
<proteinExistence type="inferred from homology"/>
<dbReference type="PANTHER" id="PTHR23514">
    <property type="entry name" value="BYPASS OF STOP CODON PROTEIN 6"/>
    <property type="match status" value="1"/>
</dbReference>
<feature type="transmembrane region" description="Helical" evidence="7">
    <location>
        <begin position="134"/>
        <end position="153"/>
    </location>
</feature>
<accession>A0A098C2R7</accession>
<feature type="transmembrane region" description="Helical" evidence="7">
    <location>
        <begin position="100"/>
        <end position="122"/>
    </location>
</feature>
<sequence>MENRYNKIKVFIAACIGMSFFGISIIVLGSILPILSDKFALNTAQTTSLVAFLPIGMLIGSVIFGPIVDQRGYKGLLILSSLLVLAGLEGVAFLDSVFLVQISIFLIGFGGGILNGETNALVSVIYEDTKRNSMLSFLGAFYGLGALGIPVLLSAFLKSYPLHQIFTGIGVVMFLLIIFCAVIKYPEALQKQGFPISAGFRLLKRQDLLLLSFILFFQSGIEGVVNNWTVFYLTDFGFLEHSKALLTITAMTASLTAARLILVSLLKRFSQNRILNISILVAIAGVLLMIQPVYITSLIGMMLVGFGIASTFPIVLGIIGTKYPTMSGTAFSIALVFALLGNNILNSVTGIWLDKSGAYVYPLILVICFLIILLIYSRVKKPNQTVVVR</sequence>
<evidence type="ECO:0000256" key="7">
    <source>
        <dbReference type="SAM" id="Phobius"/>
    </source>
</evidence>
<gene>
    <name evidence="9" type="ORF">ING2E5B_1439</name>
</gene>
<dbReference type="GO" id="GO:0016020">
    <property type="term" value="C:membrane"/>
    <property type="evidence" value="ECO:0007669"/>
    <property type="project" value="TreeGrafter"/>
</dbReference>
<dbReference type="EMBL" id="LN515532">
    <property type="protein sequence ID" value="CEA16187.1"/>
    <property type="molecule type" value="Genomic_DNA"/>
</dbReference>
<protein>
    <submittedName>
        <fullName evidence="9">Transporter, major facilitator family protein</fullName>
    </submittedName>
</protein>
<evidence type="ECO:0000256" key="4">
    <source>
        <dbReference type="ARBA" id="ARBA00022692"/>
    </source>
</evidence>
<dbReference type="InterPro" id="IPR020846">
    <property type="entry name" value="MFS_dom"/>
</dbReference>
<reference evidence="9 10" key="1">
    <citation type="submission" date="2014-08" db="EMBL/GenBank/DDBJ databases">
        <authorList>
            <person name="Wibberg D."/>
        </authorList>
    </citation>
    <scope>NUCLEOTIDE SEQUENCE [LARGE SCALE GENOMIC DNA]</scope>
    <source>
        <strain evidence="10">ING2-E5B</strain>
    </source>
</reference>
<evidence type="ECO:0000256" key="3">
    <source>
        <dbReference type="ARBA" id="ARBA00022448"/>
    </source>
</evidence>
<dbReference type="InterPro" id="IPR036259">
    <property type="entry name" value="MFS_trans_sf"/>
</dbReference>
<dbReference type="Gene3D" id="1.20.1250.20">
    <property type="entry name" value="MFS general substrate transporter like domains"/>
    <property type="match status" value="1"/>
</dbReference>
<name>A0A098C2R7_9BACT</name>
<dbReference type="InterPro" id="IPR051788">
    <property type="entry name" value="MFS_Transporter"/>
</dbReference>
<dbReference type="OrthoDB" id="1415952at2"/>
<feature type="domain" description="Major facilitator superfamily (MFS) profile" evidence="8">
    <location>
        <begin position="10"/>
        <end position="380"/>
    </location>
</feature>
<dbReference type="Proteomes" id="UP000032417">
    <property type="component" value="Chromosome 1"/>
</dbReference>
<feature type="transmembrane region" description="Helical" evidence="7">
    <location>
        <begin position="331"/>
        <end position="353"/>
    </location>
</feature>
<feature type="transmembrane region" description="Helical" evidence="7">
    <location>
        <begin position="47"/>
        <end position="68"/>
    </location>
</feature>
<keyword evidence="3" id="KW-0813">Transport</keyword>
<feature type="transmembrane region" description="Helical" evidence="7">
    <location>
        <begin position="165"/>
        <end position="186"/>
    </location>
</feature>
<dbReference type="PANTHER" id="PTHR23514:SF3">
    <property type="entry name" value="BYPASS OF STOP CODON PROTEIN 6"/>
    <property type="match status" value="1"/>
</dbReference>
<evidence type="ECO:0000313" key="9">
    <source>
        <dbReference type="EMBL" id="CEA16187.1"/>
    </source>
</evidence>
<dbReference type="KEGG" id="pbt:ING2E5B_1439"/>
<dbReference type="Pfam" id="PF07690">
    <property type="entry name" value="MFS_1"/>
    <property type="match status" value="1"/>
</dbReference>
<comment type="similarity">
    <text evidence="2">Belongs to the major facilitator superfamily.</text>
</comment>
<feature type="transmembrane region" description="Helical" evidence="7">
    <location>
        <begin position="207"/>
        <end position="225"/>
    </location>
</feature>
<feature type="transmembrane region" description="Helical" evidence="7">
    <location>
        <begin position="12"/>
        <end position="35"/>
    </location>
</feature>
<feature type="transmembrane region" description="Helical" evidence="7">
    <location>
        <begin position="75"/>
        <end position="94"/>
    </location>
</feature>
<keyword evidence="5 7" id="KW-1133">Transmembrane helix</keyword>
<feature type="transmembrane region" description="Helical" evidence="7">
    <location>
        <begin position="245"/>
        <end position="262"/>
    </location>
</feature>
<evidence type="ECO:0000256" key="5">
    <source>
        <dbReference type="ARBA" id="ARBA00022989"/>
    </source>
</evidence>
<feature type="transmembrane region" description="Helical" evidence="7">
    <location>
        <begin position="274"/>
        <end position="293"/>
    </location>
</feature>
<dbReference type="SUPFAM" id="SSF103473">
    <property type="entry name" value="MFS general substrate transporter"/>
    <property type="match status" value="1"/>
</dbReference>
<keyword evidence="6 7" id="KW-0472">Membrane</keyword>
<evidence type="ECO:0000259" key="8">
    <source>
        <dbReference type="PROSITE" id="PS50850"/>
    </source>
</evidence>
<dbReference type="HOGENOM" id="CLU_709513_0_0_10"/>
<keyword evidence="10" id="KW-1185">Reference proteome</keyword>
<feature type="transmembrane region" description="Helical" evidence="7">
    <location>
        <begin position="299"/>
        <end position="319"/>
    </location>
</feature>
<dbReference type="PROSITE" id="PS50850">
    <property type="entry name" value="MFS"/>
    <property type="match status" value="1"/>
</dbReference>
<evidence type="ECO:0000256" key="6">
    <source>
        <dbReference type="ARBA" id="ARBA00023136"/>
    </source>
</evidence>
<dbReference type="AlphaFoldDB" id="A0A098C2R7"/>